<gene>
    <name evidence="2" type="ORF">ERS852470_00628</name>
</gene>
<evidence type="ECO:0000313" key="2">
    <source>
        <dbReference type="EMBL" id="CUN74825.1"/>
    </source>
</evidence>
<sequence>MKKYDKNLSIKIIFSMGIGLIIIYLILNQFSKVTGTICLIRGLIGTPCPSCGITRAIIAVLNGNFIGAFKLHPLFWMPFVIGILIMLNRKYYKLILIGAIIVFIGVYLVRMSILFPTVEPMKYNEKSIINQLSDKFNKGIKLGK</sequence>
<dbReference type="InterPro" id="IPR021215">
    <property type="entry name" value="DUF2752"/>
</dbReference>
<evidence type="ECO:0000256" key="1">
    <source>
        <dbReference type="SAM" id="Phobius"/>
    </source>
</evidence>
<proteinExistence type="predicted"/>
<name>A0A173ZI55_9CLOT</name>
<dbReference type="Proteomes" id="UP000095558">
    <property type="component" value="Unassembled WGS sequence"/>
</dbReference>
<dbReference type="Pfam" id="PF10825">
    <property type="entry name" value="DUF2752"/>
    <property type="match status" value="1"/>
</dbReference>
<feature type="transmembrane region" description="Helical" evidence="1">
    <location>
        <begin position="94"/>
        <end position="115"/>
    </location>
</feature>
<accession>A0A173ZI55</accession>
<feature type="transmembrane region" description="Helical" evidence="1">
    <location>
        <begin position="71"/>
        <end position="87"/>
    </location>
</feature>
<keyword evidence="1" id="KW-0812">Transmembrane</keyword>
<keyword evidence="1" id="KW-1133">Transmembrane helix</keyword>
<evidence type="ECO:0000313" key="3">
    <source>
        <dbReference type="Proteomes" id="UP000095558"/>
    </source>
</evidence>
<feature type="transmembrane region" description="Helical" evidence="1">
    <location>
        <begin position="12"/>
        <end position="30"/>
    </location>
</feature>
<protein>
    <submittedName>
        <fullName evidence="2">Protein of uncharacterized function (DUF2752)</fullName>
    </submittedName>
</protein>
<dbReference type="OrthoDB" id="9815897at2"/>
<reference evidence="2 3" key="1">
    <citation type="submission" date="2015-09" db="EMBL/GenBank/DDBJ databases">
        <authorList>
            <consortium name="Pathogen Informatics"/>
        </authorList>
    </citation>
    <scope>NUCLEOTIDE SEQUENCE [LARGE SCALE GENOMIC DNA]</scope>
    <source>
        <strain evidence="2 3">2789STDY5834855</strain>
    </source>
</reference>
<dbReference type="AlphaFoldDB" id="A0A173ZI55"/>
<dbReference type="RefSeq" id="WP_055275401.1">
    <property type="nucleotide sequence ID" value="NZ_CYZV01000005.1"/>
</dbReference>
<organism evidence="2 3">
    <name type="scientific">Clostridium disporicum</name>
    <dbReference type="NCBI Taxonomy" id="84024"/>
    <lineage>
        <taxon>Bacteria</taxon>
        <taxon>Bacillati</taxon>
        <taxon>Bacillota</taxon>
        <taxon>Clostridia</taxon>
        <taxon>Eubacteriales</taxon>
        <taxon>Clostridiaceae</taxon>
        <taxon>Clostridium</taxon>
    </lineage>
</organism>
<keyword evidence="1" id="KW-0472">Membrane</keyword>
<dbReference type="EMBL" id="CYZV01000005">
    <property type="protein sequence ID" value="CUN74825.1"/>
    <property type="molecule type" value="Genomic_DNA"/>
</dbReference>